<dbReference type="InterPro" id="IPR007412">
    <property type="entry name" value="FlgM"/>
</dbReference>
<evidence type="ECO:0000256" key="4">
    <source>
        <dbReference type="ARBA" id="ARBA00022795"/>
    </source>
</evidence>
<evidence type="ECO:0000259" key="9">
    <source>
        <dbReference type="Pfam" id="PF04316"/>
    </source>
</evidence>
<dbReference type="KEGG" id="rhg:EXZ61_19150"/>
<keyword evidence="10" id="KW-0282">Flagellum</keyword>
<keyword evidence="3" id="KW-0678">Repressor</keyword>
<dbReference type="Proteomes" id="UP000317365">
    <property type="component" value="Chromosome"/>
</dbReference>
<evidence type="ECO:0000256" key="3">
    <source>
        <dbReference type="ARBA" id="ARBA00022491"/>
    </source>
</evidence>
<dbReference type="GO" id="GO:0045892">
    <property type="term" value="P:negative regulation of DNA-templated transcription"/>
    <property type="evidence" value="ECO:0007669"/>
    <property type="project" value="InterPro"/>
</dbReference>
<keyword evidence="11" id="KW-1185">Reference proteome</keyword>
<keyword evidence="4" id="KW-1005">Bacterial flagellum biogenesis</keyword>
<dbReference type="Pfam" id="PF04316">
    <property type="entry name" value="FlgM"/>
    <property type="match status" value="1"/>
</dbReference>
<organism evidence="10 11">
    <name type="scientific">Rhodoferax aquaticus</name>
    <dbReference type="NCBI Taxonomy" id="2527691"/>
    <lineage>
        <taxon>Bacteria</taxon>
        <taxon>Pseudomonadati</taxon>
        <taxon>Pseudomonadota</taxon>
        <taxon>Betaproteobacteria</taxon>
        <taxon>Burkholderiales</taxon>
        <taxon>Comamonadaceae</taxon>
        <taxon>Rhodoferax</taxon>
    </lineage>
</organism>
<evidence type="ECO:0000256" key="7">
    <source>
        <dbReference type="ARBA" id="ARBA00024739"/>
    </source>
</evidence>
<evidence type="ECO:0000313" key="11">
    <source>
        <dbReference type="Proteomes" id="UP000317365"/>
    </source>
</evidence>
<reference evidence="11" key="1">
    <citation type="submission" date="2019-02" db="EMBL/GenBank/DDBJ databases">
        <title>Complete genome sequence of Rhodoferax sp. Gr-4.</title>
        <authorList>
            <person name="Jin L."/>
        </authorList>
    </citation>
    <scope>NUCLEOTIDE SEQUENCE [LARGE SCALE GENOMIC DNA]</scope>
    <source>
        <strain evidence="11">Gr-4</strain>
    </source>
</reference>
<dbReference type="EMBL" id="CP036282">
    <property type="protein sequence ID" value="QDL56106.1"/>
    <property type="molecule type" value="Genomic_DNA"/>
</dbReference>
<reference evidence="11" key="2">
    <citation type="journal article" date="2020" name="Int. J. Syst. Evol. Microbiol.">
        <title>Genomic insights into a novel species Rhodoferax aquaticus sp. nov., isolated from freshwater.</title>
        <authorList>
            <person name="Li T."/>
            <person name="Zhuo Y."/>
            <person name="Jin C.Z."/>
            <person name="Wu X."/>
            <person name="Ko S.R."/>
            <person name="Jin F.J."/>
            <person name="Ahn C.Y."/>
            <person name="Oh H.M."/>
            <person name="Lee H.G."/>
            <person name="Jin L."/>
        </authorList>
    </citation>
    <scope>NUCLEOTIDE SEQUENCE [LARGE SCALE GENOMIC DNA]</scope>
    <source>
        <strain evidence="11">Gr-4</strain>
    </source>
</reference>
<dbReference type="InterPro" id="IPR035890">
    <property type="entry name" value="Anti-sigma-28_factor_FlgM_sf"/>
</dbReference>
<dbReference type="NCBIfam" id="TIGR03824">
    <property type="entry name" value="FlgM_jcvi"/>
    <property type="match status" value="1"/>
</dbReference>
<dbReference type="GO" id="GO:0044781">
    <property type="term" value="P:bacterial-type flagellum organization"/>
    <property type="evidence" value="ECO:0007669"/>
    <property type="project" value="UniProtKB-KW"/>
</dbReference>
<dbReference type="SUPFAM" id="SSF101498">
    <property type="entry name" value="Anti-sigma factor FlgM"/>
    <property type="match status" value="1"/>
</dbReference>
<evidence type="ECO:0000256" key="2">
    <source>
        <dbReference type="ARBA" id="ARBA00017823"/>
    </source>
</evidence>
<sequence length="105" mass="10821">MKIGQPSELPALVSQVNAPAAQKAGAASTAKTQANAPASTKSAGVAVTVSTQARALEQADVAEVDTQKVAKVRTQIEQGTYKVNAEAIADKLLSNAQEMLKRTTS</sequence>
<evidence type="ECO:0000256" key="1">
    <source>
        <dbReference type="ARBA" id="ARBA00005322"/>
    </source>
</evidence>
<protein>
    <recommendedName>
        <fullName evidence="2">Negative regulator of flagellin synthesis</fullName>
    </recommendedName>
    <alternativeName>
        <fullName evidence="8">Anti-sigma-28 factor</fullName>
    </alternativeName>
</protein>
<gene>
    <name evidence="10" type="primary">flgM</name>
    <name evidence="10" type="ORF">EXZ61_19150</name>
</gene>
<proteinExistence type="inferred from homology"/>
<evidence type="ECO:0000256" key="8">
    <source>
        <dbReference type="ARBA" id="ARBA00030117"/>
    </source>
</evidence>
<comment type="function">
    <text evidence="7">Responsible for the coupling of flagellin expression to flagellar assembly by preventing expression of the flagellin genes when a component of the middle class of proteins is defective. It negatively regulates flagellar genes by inhibiting the activity of FliA by directly binding to FliA.</text>
</comment>
<evidence type="ECO:0000313" key="10">
    <source>
        <dbReference type="EMBL" id="QDL56106.1"/>
    </source>
</evidence>
<accession>A0A515ETV3</accession>
<feature type="domain" description="Anti-sigma-28 factor FlgM C-terminal" evidence="9">
    <location>
        <begin position="47"/>
        <end position="93"/>
    </location>
</feature>
<keyword evidence="10" id="KW-0966">Cell projection</keyword>
<dbReference type="InterPro" id="IPR031316">
    <property type="entry name" value="FlgM_C"/>
</dbReference>
<comment type="similarity">
    <text evidence="1">Belongs to the FlgM family.</text>
</comment>
<keyword evidence="6" id="KW-0804">Transcription</keyword>
<keyword evidence="10" id="KW-0969">Cilium</keyword>
<evidence type="ECO:0000256" key="5">
    <source>
        <dbReference type="ARBA" id="ARBA00023015"/>
    </source>
</evidence>
<evidence type="ECO:0000256" key="6">
    <source>
        <dbReference type="ARBA" id="ARBA00023163"/>
    </source>
</evidence>
<keyword evidence="5" id="KW-0805">Transcription regulation</keyword>
<dbReference type="RefSeq" id="WP_142813424.1">
    <property type="nucleotide sequence ID" value="NZ_CP036282.1"/>
</dbReference>
<name>A0A515ETV3_9BURK</name>
<dbReference type="AlphaFoldDB" id="A0A515ETV3"/>